<evidence type="ECO:0000313" key="5">
    <source>
        <dbReference type="Proteomes" id="UP000094936"/>
    </source>
</evidence>
<dbReference type="NCBIfam" id="NF008482">
    <property type="entry name" value="PRK11383.1"/>
    <property type="match status" value="1"/>
</dbReference>
<feature type="domain" description="YiaAB two helix" evidence="3">
    <location>
        <begin position="12"/>
        <end position="64"/>
    </location>
</feature>
<dbReference type="Proteomes" id="UP000094936">
    <property type="component" value="Unassembled WGS sequence"/>
</dbReference>
<organism evidence="4 5">
    <name type="scientific">Veronia pacifica</name>
    <dbReference type="NCBI Taxonomy" id="1080227"/>
    <lineage>
        <taxon>Bacteria</taxon>
        <taxon>Pseudomonadati</taxon>
        <taxon>Pseudomonadota</taxon>
        <taxon>Gammaproteobacteria</taxon>
        <taxon>Vibrionales</taxon>
        <taxon>Vibrionaceae</taxon>
        <taxon>Veronia</taxon>
    </lineage>
</organism>
<dbReference type="AlphaFoldDB" id="A0A1C3ECK6"/>
<evidence type="ECO:0000259" key="3">
    <source>
        <dbReference type="Pfam" id="PF05360"/>
    </source>
</evidence>
<feature type="transmembrane region" description="Helical" evidence="2">
    <location>
        <begin position="44"/>
        <end position="62"/>
    </location>
</feature>
<keyword evidence="2" id="KW-0472">Membrane</keyword>
<dbReference type="GO" id="GO:0006974">
    <property type="term" value="P:DNA damage response"/>
    <property type="evidence" value="ECO:0007669"/>
    <property type="project" value="TreeGrafter"/>
</dbReference>
<dbReference type="InterPro" id="IPR038972">
    <property type="entry name" value="YiaA-like"/>
</dbReference>
<evidence type="ECO:0000313" key="4">
    <source>
        <dbReference type="EMBL" id="ODA30940.1"/>
    </source>
</evidence>
<evidence type="ECO:0000256" key="2">
    <source>
        <dbReference type="SAM" id="Phobius"/>
    </source>
</evidence>
<feature type="transmembrane region" description="Helical" evidence="2">
    <location>
        <begin position="12"/>
        <end position="32"/>
    </location>
</feature>
<dbReference type="PANTHER" id="PTHR37290">
    <property type="entry name" value="INNER MEMBRANE PROTEIN YIAA-RELATED"/>
    <property type="match status" value="1"/>
</dbReference>
<evidence type="ECO:0000256" key="1">
    <source>
        <dbReference type="SAM" id="MobiDB-lite"/>
    </source>
</evidence>
<feature type="domain" description="YiaAB two helix" evidence="3">
    <location>
        <begin position="75"/>
        <end position="127"/>
    </location>
</feature>
<dbReference type="PANTHER" id="PTHR37290:SF1">
    <property type="entry name" value="INNER MEMBRANE PROTEIN YIAA"/>
    <property type="match status" value="1"/>
</dbReference>
<keyword evidence="2" id="KW-0812">Transmembrane</keyword>
<dbReference type="InterPro" id="IPR008024">
    <property type="entry name" value="YiaAB"/>
</dbReference>
<keyword evidence="2" id="KW-1133">Transmembrane helix</keyword>
<dbReference type="GO" id="GO:0005886">
    <property type="term" value="C:plasma membrane"/>
    <property type="evidence" value="ECO:0007669"/>
    <property type="project" value="TreeGrafter"/>
</dbReference>
<accession>A0A1C3ECK6</accession>
<name>A0A1C3ECK6_9GAMM</name>
<dbReference type="OrthoDB" id="3295178at2"/>
<keyword evidence="5" id="KW-1185">Reference proteome</keyword>
<protein>
    <recommendedName>
        <fullName evidence="3">YiaAB two helix domain-containing protein</fullName>
    </recommendedName>
</protein>
<dbReference type="Pfam" id="PF05360">
    <property type="entry name" value="YiaAB"/>
    <property type="match status" value="2"/>
</dbReference>
<dbReference type="RefSeq" id="WP_068904854.1">
    <property type="nucleotide sequence ID" value="NZ_JBHUIF010000004.1"/>
</dbReference>
<proteinExistence type="predicted"/>
<gene>
    <name evidence="4" type="ORF">A8L45_18565</name>
</gene>
<feature type="compositionally biased region" description="Basic and acidic residues" evidence="1">
    <location>
        <begin position="157"/>
        <end position="166"/>
    </location>
</feature>
<feature type="transmembrane region" description="Helical" evidence="2">
    <location>
        <begin position="106"/>
        <end position="125"/>
    </location>
</feature>
<comment type="caution">
    <text evidence="4">The sequence shown here is derived from an EMBL/GenBank/DDBJ whole genome shotgun (WGS) entry which is preliminary data.</text>
</comment>
<dbReference type="EMBL" id="LYBM01000043">
    <property type="protein sequence ID" value="ODA30940.1"/>
    <property type="molecule type" value="Genomic_DNA"/>
</dbReference>
<reference evidence="4 5" key="1">
    <citation type="submission" date="2016-05" db="EMBL/GenBank/DDBJ databases">
        <title>Genomic Taxonomy of the Vibrionaceae.</title>
        <authorList>
            <person name="Gomez-Gil B."/>
            <person name="Enciso-Ibarra J."/>
        </authorList>
    </citation>
    <scope>NUCLEOTIDE SEQUENCE [LARGE SCALE GENOMIC DNA]</scope>
    <source>
        <strain evidence="4 5">CAIM 1920</strain>
    </source>
</reference>
<feature type="transmembrane region" description="Helical" evidence="2">
    <location>
        <begin position="74"/>
        <end position="94"/>
    </location>
</feature>
<sequence>MQQPKNHPTQAFIIASWASFALGVTAYCLGLWNSDMMLNEKGYYLVSLLFGLFSAVSLQKTVRDQQEGIDVTRLYALFCVVSVFSALAFVSIGLWNASLTLSEKGFYGIAYVLSLYAVIAVQKNVRDIKSVHQEKNSGRGFNAEPAADEVFNLHSSIDSDHSDSHSAESSATDVKI</sequence>
<feature type="region of interest" description="Disordered" evidence="1">
    <location>
        <begin position="157"/>
        <end position="176"/>
    </location>
</feature>